<organism evidence="7 8">
    <name type="scientific">Agromyces marinus</name>
    <dbReference type="NCBI Taxonomy" id="1389020"/>
    <lineage>
        <taxon>Bacteria</taxon>
        <taxon>Bacillati</taxon>
        <taxon>Actinomycetota</taxon>
        <taxon>Actinomycetes</taxon>
        <taxon>Micrococcales</taxon>
        <taxon>Microbacteriaceae</taxon>
        <taxon>Agromyces</taxon>
    </lineage>
</organism>
<dbReference type="Pfam" id="PF07730">
    <property type="entry name" value="HisKA_3"/>
    <property type="match status" value="1"/>
</dbReference>
<feature type="transmembrane region" description="Helical" evidence="5">
    <location>
        <begin position="20"/>
        <end position="42"/>
    </location>
</feature>
<evidence type="ECO:0000259" key="6">
    <source>
        <dbReference type="Pfam" id="PF07730"/>
    </source>
</evidence>
<keyword evidence="5" id="KW-1133">Transmembrane helix</keyword>
<feature type="domain" description="Signal transduction histidine kinase subgroup 3 dimerisation and phosphoacceptor" evidence="6">
    <location>
        <begin position="60"/>
        <end position="125"/>
    </location>
</feature>
<keyword evidence="2" id="KW-0418">Kinase</keyword>
<dbReference type="EMBL" id="AP027734">
    <property type="protein sequence ID" value="BDZ55310.1"/>
    <property type="molecule type" value="Genomic_DNA"/>
</dbReference>
<proteinExistence type="predicted"/>
<keyword evidence="1" id="KW-0808">Transferase</keyword>
<keyword evidence="8" id="KW-1185">Reference proteome</keyword>
<feature type="region of interest" description="Disordered" evidence="4">
    <location>
        <begin position="257"/>
        <end position="283"/>
    </location>
</feature>
<reference evidence="8" key="1">
    <citation type="journal article" date="2019" name="Int. J. Syst. Evol. Microbiol.">
        <title>The Global Catalogue of Microorganisms (GCM) 10K type strain sequencing project: providing services to taxonomists for standard genome sequencing and annotation.</title>
        <authorList>
            <consortium name="The Broad Institute Genomics Platform"/>
            <consortium name="The Broad Institute Genome Sequencing Center for Infectious Disease"/>
            <person name="Wu L."/>
            <person name="Ma J."/>
        </authorList>
    </citation>
    <scope>NUCLEOTIDE SEQUENCE [LARGE SCALE GENOMIC DNA]</scope>
    <source>
        <strain evidence="8">NBRC 109019</strain>
    </source>
</reference>
<dbReference type="SUPFAM" id="SSF55874">
    <property type="entry name" value="ATPase domain of HSP90 chaperone/DNA topoisomerase II/histidine kinase"/>
    <property type="match status" value="1"/>
</dbReference>
<accession>A0ABM8H3E6</accession>
<dbReference type="PANTHER" id="PTHR24421">
    <property type="entry name" value="NITRATE/NITRITE SENSOR PROTEIN NARX-RELATED"/>
    <property type="match status" value="1"/>
</dbReference>
<protein>
    <recommendedName>
        <fullName evidence="6">Signal transduction histidine kinase subgroup 3 dimerisation and phosphoacceptor domain-containing protein</fullName>
    </recommendedName>
</protein>
<keyword evidence="5" id="KW-0812">Transmembrane</keyword>
<evidence type="ECO:0000256" key="3">
    <source>
        <dbReference type="ARBA" id="ARBA00023012"/>
    </source>
</evidence>
<dbReference type="InterPro" id="IPR050482">
    <property type="entry name" value="Sensor_HK_TwoCompSys"/>
</dbReference>
<evidence type="ECO:0000256" key="4">
    <source>
        <dbReference type="SAM" id="MobiDB-lite"/>
    </source>
</evidence>
<dbReference type="RefSeq" id="WP_286329016.1">
    <property type="nucleotide sequence ID" value="NZ_AP027734.1"/>
</dbReference>
<evidence type="ECO:0000313" key="8">
    <source>
        <dbReference type="Proteomes" id="UP001321477"/>
    </source>
</evidence>
<keyword evidence="5" id="KW-0472">Membrane</keyword>
<evidence type="ECO:0000256" key="2">
    <source>
        <dbReference type="ARBA" id="ARBA00022777"/>
    </source>
</evidence>
<dbReference type="Gene3D" id="3.30.565.10">
    <property type="entry name" value="Histidine kinase-like ATPase, C-terminal domain"/>
    <property type="match status" value="1"/>
</dbReference>
<sequence>MALAAPGREALEALGPGGWALVLYAVMLPFMILTSLWFWWVVQELDRHRRASAELAVTRERLRFASDLHDIQGHHLQVISLKAELAERLLAIDPDAAREHLHETRLIAQQALEETRHLVAGYREIALDDELENAREVLAAAGARCELRVAALPEDAAVRGALGAVVREATTNILRHAEASEVRIEVESGADGASLVIVNDGVRVEGAREAGAGAGAGSGRVPGSGLAGLRERLAAVGGRLDTRVAGRSGDRFEVRAGVPARAGRPDATAGSAASVSPAAGGAR</sequence>
<dbReference type="InterPro" id="IPR011712">
    <property type="entry name" value="Sig_transdc_His_kin_sub3_dim/P"/>
</dbReference>
<evidence type="ECO:0000256" key="1">
    <source>
        <dbReference type="ARBA" id="ARBA00022679"/>
    </source>
</evidence>
<evidence type="ECO:0000256" key="5">
    <source>
        <dbReference type="SAM" id="Phobius"/>
    </source>
</evidence>
<feature type="compositionally biased region" description="Low complexity" evidence="4">
    <location>
        <begin position="267"/>
        <end position="283"/>
    </location>
</feature>
<dbReference type="InterPro" id="IPR036890">
    <property type="entry name" value="HATPase_C_sf"/>
</dbReference>
<dbReference type="Gene3D" id="1.20.5.1930">
    <property type="match status" value="1"/>
</dbReference>
<dbReference type="PANTHER" id="PTHR24421:SF63">
    <property type="entry name" value="SENSOR HISTIDINE KINASE DESK"/>
    <property type="match status" value="1"/>
</dbReference>
<dbReference type="Proteomes" id="UP001321477">
    <property type="component" value="Chromosome"/>
</dbReference>
<dbReference type="CDD" id="cd16917">
    <property type="entry name" value="HATPase_UhpB-NarQ-NarX-like"/>
    <property type="match status" value="1"/>
</dbReference>
<name>A0ABM8H3E6_9MICO</name>
<keyword evidence="3" id="KW-0902">Two-component regulatory system</keyword>
<evidence type="ECO:0000313" key="7">
    <source>
        <dbReference type="EMBL" id="BDZ55310.1"/>
    </source>
</evidence>
<gene>
    <name evidence="7" type="ORF">GCM10025870_23830</name>
</gene>